<evidence type="ECO:0000256" key="6">
    <source>
        <dbReference type="ARBA" id="ARBA00023136"/>
    </source>
</evidence>
<feature type="transmembrane region" description="Helical" evidence="10">
    <location>
        <begin position="960"/>
        <end position="977"/>
    </location>
</feature>
<feature type="region of interest" description="Disordered" evidence="9">
    <location>
        <begin position="84"/>
        <end position="112"/>
    </location>
</feature>
<dbReference type="PROSITE" id="PS50095">
    <property type="entry name" value="PLAT"/>
    <property type="match status" value="1"/>
</dbReference>
<dbReference type="InterPro" id="IPR001024">
    <property type="entry name" value="PLAT/LH2_dom"/>
</dbReference>
<feature type="transmembrane region" description="Helical" evidence="10">
    <location>
        <begin position="297"/>
        <end position="318"/>
    </location>
</feature>
<feature type="compositionally biased region" description="Acidic residues" evidence="9">
    <location>
        <begin position="97"/>
        <end position="108"/>
    </location>
</feature>
<dbReference type="SUPFAM" id="SSF49723">
    <property type="entry name" value="Lipase/lipooxygenase domain (PLAT/LH2 domain)"/>
    <property type="match status" value="1"/>
</dbReference>
<dbReference type="InterPro" id="IPR003915">
    <property type="entry name" value="PKD_2"/>
</dbReference>
<dbReference type="FunFam" id="2.60.60.20:FF:000025">
    <property type="entry name" value="Predicted protein"/>
    <property type="match status" value="1"/>
</dbReference>
<dbReference type="RefSeq" id="XP_035663400.1">
    <property type="nucleotide sequence ID" value="XM_035807507.1"/>
</dbReference>
<dbReference type="GO" id="GO:0005262">
    <property type="term" value="F:calcium channel activity"/>
    <property type="evidence" value="ECO:0000318"/>
    <property type="project" value="GO_Central"/>
</dbReference>
<sequence>MLESDLIDTSATDLSPRQQLKELKREEKEKEDMMSVFKKNPYSWSKSTGGQNISSSVTLLSINSKESGNSTKQEVKLDMPFIPFQASGKQDSRPSDDTTESPSTEEDPTNGTTMAYHAFDVTADNVIPVVSMNWWDIEATFHVYISYGYPPTEEKYGQKIVIKEDGYEAWLRGTNFSTSFIPNTTDHSGVLFVGVQKLEPVNSAHGHQQQPTVQALRKRDYILSMLSVGCSSWKDSKKQWSLEYCGADIDMDNGAISCRCHMTEGKVSVGTMTLPLPNSINFINAFRNFRNLSENSVVFSIVVSEYILYILLMVFLCVDFHRLWSARRIIPISGECGGANSNGKPLSKVSLVPPDRMPAPHVYQITVTTGSMFSAGTTSRVGFQLYGSEGTSPVKMLNPEGEALVRGSTLHFVMPVRESLGEVMLLHIWHDNSGEGDNSSWFLGSFVVRDVEKDVVCYLTCNDWLSTEKGDGEVQKVVHASTEEELTSFTNVFIEATRDVFYDKQLWASALVATPGSSFTKAQRLSCCFTLLNTMMLASAMWYRQENTTADTRVFNLGFVRFTIQNTRYFRKCVFRVAKYVAWLTVFLVSTSSAFFVILYSMDWGKEKSDSWMKAFIMSFMGSSCVVDTLQIFVLAVVMASIFSLQFLAKPPTIRKEDLQLDLWNSTAPKKVYPPTKPNMQSARRKKLSEKSASVLKEFLLLFIFVVLLFYIAQVDKDQHAFYETQTLSRNILQEYDAIRTPDQFYVWAEDVLLWTLYPATWYNGRDMKYLDRQFAHNTGSFRLGPPRLTQVRHLPDAMARNAIHDLGWNLDLGNVSGNCWRFEVKDLLARTNDTFHCKNHHSFDVPLGHDSAVSFFGILRQNEFIDKYTKSVTISVNVYNPSRKLFSTVKMVIDRSGVGHLVPTATIASFRLFQYESDTDFVTLFMHILFALLFFLMLYNEIKAMRNMGWKCFTCKWNALGCVSLIGTATAISIFIKRYVVASETLGIVAGSKGEMGFGRFVDLQIAAYWDDCLKHILGLVVFINTVSLLRVVRFSQTIGKLLALPGIMKGELMSFLVVAAVAFTAFVSSGHLIFGSQMASYTDLQHTTLALFEMMLGRFFAEDMLDSNPLIGPIFFSTFMICIFILLVNFLMTIICDAISADVDVNHDRELADHMWRSFWAMLGFHSTPDKEDKPDVLKMEEVKAKICIIRKKLDEGLDICNSILPPHRQEKHPKSQDVPSFLHLDPCNTSCQIIREERKLATIVEENQDTTKGMEVARPPVDANVNTADVRMRTKRIEGIISRVDRVTAKHSDQKVPRPILVATAPREKQTLTSATHAGERLQQSSRNMWIPDLKLTTEDKAVLLCDEMLTDKHIHAAQMLLRRQYPGLGGLQDTAVGASVYGYTRVSGDGLQIHHTGSLHWVVSSSIGGHVSLYNSMPGKLNASLEYQLCQCYAPPPNMGTGVLTVKVPCVQQQDSRYSCGLFGIAWAVDIAMGTDVTQVRYKESRMRVHLRDCFERGHLSPFPQSLSFTSLRPSTVHRITLTSAATGKHADSKSLQD</sequence>
<feature type="compositionally biased region" description="Polar residues" evidence="9">
    <location>
        <begin position="42"/>
        <end position="53"/>
    </location>
</feature>
<feature type="transmembrane region" description="Helical" evidence="10">
    <location>
        <begin position="620"/>
        <end position="648"/>
    </location>
</feature>
<comment type="similarity">
    <text evidence="2">Belongs to the polycystin family.</text>
</comment>
<feature type="transmembrane region" description="Helical" evidence="10">
    <location>
        <begin position="695"/>
        <end position="713"/>
    </location>
</feature>
<feature type="transmembrane region" description="Helical" evidence="10">
    <location>
        <begin position="1054"/>
        <end position="1076"/>
    </location>
</feature>
<dbReference type="InterPro" id="IPR046791">
    <property type="entry name" value="Polycystin_dom"/>
</dbReference>
<dbReference type="GeneID" id="118407088"/>
<dbReference type="Pfam" id="PF20519">
    <property type="entry name" value="Polycystin_dom"/>
    <property type="match status" value="1"/>
</dbReference>
<evidence type="ECO:0000256" key="3">
    <source>
        <dbReference type="ARBA" id="ARBA00022692"/>
    </source>
</evidence>
<gene>
    <name evidence="13" type="primary">LOC118407088</name>
</gene>
<dbReference type="SMART" id="SM00308">
    <property type="entry name" value="LH2"/>
    <property type="match status" value="1"/>
</dbReference>
<organism evidence="12 13">
    <name type="scientific">Branchiostoma floridae</name>
    <name type="common">Florida lancelet</name>
    <name type="synonym">Amphioxus</name>
    <dbReference type="NCBI Taxonomy" id="7739"/>
    <lineage>
        <taxon>Eukaryota</taxon>
        <taxon>Metazoa</taxon>
        <taxon>Chordata</taxon>
        <taxon>Cephalochordata</taxon>
        <taxon>Leptocardii</taxon>
        <taxon>Amphioxiformes</taxon>
        <taxon>Branchiostomatidae</taxon>
        <taxon>Branchiostoma</taxon>
    </lineage>
</organism>
<dbReference type="Proteomes" id="UP000001554">
    <property type="component" value="Chromosome 19"/>
</dbReference>
<keyword evidence="6 10" id="KW-0472">Membrane</keyword>
<dbReference type="GO" id="GO:0005509">
    <property type="term" value="F:calcium ion binding"/>
    <property type="evidence" value="ECO:0007669"/>
    <property type="project" value="InterPro"/>
</dbReference>
<dbReference type="InterPro" id="IPR051223">
    <property type="entry name" value="Polycystin"/>
</dbReference>
<dbReference type="GO" id="GO:0016020">
    <property type="term" value="C:membrane"/>
    <property type="evidence" value="ECO:0000318"/>
    <property type="project" value="GO_Central"/>
</dbReference>
<dbReference type="PANTHER" id="PTHR10877:SF194">
    <property type="entry name" value="LOCATION OF VULVA DEFECTIVE 1"/>
    <property type="match status" value="1"/>
</dbReference>
<comment type="subcellular location">
    <subcellularLocation>
        <location evidence="1">Membrane</location>
        <topology evidence="1">Multi-pass membrane protein</topology>
    </subcellularLocation>
</comment>
<accession>A0A9J7HPM2</accession>
<feature type="domain" description="PLAT" evidence="11">
    <location>
        <begin position="361"/>
        <end position="479"/>
    </location>
</feature>
<evidence type="ECO:0000313" key="12">
    <source>
        <dbReference type="Proteomes" id="UP000001554"/>
    </source>
</evidence>
<evidence type="ECO:0000256" key="9">
    <source>
        <dbReference type="SAM" id="MobiDB-lite"/>
    </source>
</evidence>
<dbReference type="OMA" id="RCHMSER"/>
<protein>
    <submittedName>
        <fullName evidence="13">Polycystic kidney disease protein 1-like 2</fullName>
    </submittedName>
</protein>
<dbReference type="Pfam" id="PF08016">
    <property type="entry name" value="PKD_channel"/>
    <property type="match status" value="1"/>
</dbReference>
<evidence type="ECO:0000256" key="1">
    <source>
        <dbReference type="ARBA" id="ARBA00004141"/>
    </source>
</evidence>
<dbReference type="SUPFAM" id="SSF54001">
    <property type="entry name" value="Cysteine proteinases"/>
    <property type="match status" value="1"/>
</dbReference>
<dbReference type="Pfam" id="PF01477">
    <property type="entry name" value="PLAT"/>
    <property type="match status" value="1"/>
</dbReference>
<reference evidence="12" key="1">
    <citation type="journal article" date="2020" name="Nat. Ecol. Evol.">
        <title>Deeply conserved synteny resolves early events in vertebrate evolution.</title>
        <authorList>
            <person name="Simakov O."/>
            <person name="Marletaz F."/>
            <person name="Yue J.X."/>
            <person name="O'Connell B."/>
            <person name="Jenkins J."/>
            <person name="Brandt A."/>
            <person name="Calef R."/>
            <person name="Tung C.H."/>
            <person name="Huang T.K."/>
            <person name="Schmutz J."/>
            <person name="Satoh N."/>
            <person name="Yu J.K."/>
            <person name="Putnam N.H."/>
            <person name="Green R.E."/>
            <person name="Rokhsar D.S."/>
        </authorList>
    </citation>
    <scope>NUCLEOTIDE SEQUENCE [LARGE SCALE GENOMIC DNA]</scope>
    <source>
        <strain evidence="12">S238N-H82</strain>
    </source>
</reference>
<evidence type="ECO:0000313" key="13">
    <source>
        <dbReference type="RefSeq" id="XP_035663400.1"/>
    </source>
</evidence>
<evidence type="ECO:0000256" key="5">
    <source>
        <dbReference type="ARBA" id="ARBA00022989"/>
    </source>
</evidence>
<dbReference type="Gene3D" id="2.60.60.20">
    <property type="entry name" value="PLAT/LH2 domain"/>
    <property type="match status" value="1"/>
</dbReference>
<comment type="caution">
    <text evidence="8">Lacks conserved residue(s) required for the propagation of feature annotation.</text>
</comment>
<evidence type="ECO:0000256" key="8">
    <source>
        <dbReference type="PROSITE-ProRule" id="PRU00152"/>
    </source>
</evidence>
<dbReference type="InterPro" id="IPR036392">
    <property type="entry name" value="PLAT/LH2_dom_sf"/>
</dbReference>
<dbReference type="GO" id="GO:0050982">
    <property type="term" value="P:detection of mechanical stimulus"/>
    <property type="evidence" value="ECO:0000318"/>
    <property type="project" value="GO_Central"/>
</dbReference>
<feature type="compositionally biased region" description="Polar residues" evidence="9">
    <location>
        <begin position="7"/>
        <end position="16"/>
    </location>
</feature>
<evidence type="ECO:0000259" key="11">
    <source>
        <dbReference type="PROSITE" id="PS50095"/>
    </source>
</evidence>
<dbReference type="KEGG" id="bfo:118407088"/>
<dbReference type="OrthoDB" id="10052651at2759"/>
<keyword evidence="4" id="KW-0732">Signal</keyword>
<dbReference type="InterPro" id="IPR038765">
    <property type="entry name" value="Papain-like_cys_pep_sf"/>
</dbReference>
<feature type="region of interest" description="Disordered" evidence="9">
    <location>
        <begin position="1"/>
        <end position="53"/>
    </location>
</feature>
<keyword evidence="5 10" id="KW-1133">Transmembrane helix</keyword>
<feature type="compositionally biased region" description="Basic and acidic residues" evidence="9">
    <location>
        <begin position="19"/>
        <end position="33"/>
    </location>
</feature>
<evidence type="ECO:0000256" key="2">
    <source>
        <dbReference type="ARBA" id="ARBA00007200"/>
    </source>
</evidence>
<evidence type="ECO:0000256" key="4">
    <source>
        <dbReference type="ARBA" id="ARBA00022729"/>
    </source>
</evidence>
<dbReference type="PANTHER" id="PTHR10877">
    <property type="entry name" value="POLYCYSTIN FAMILY MEMBER"/>
    <property type="match status" value="1"/>
</dbReference>
<dbReference type="InterPro" id="IPR013122">
    <property type="entry name" value="PKD1_2_channel"/>
</dbReference>
<keyword evidence="7" id="KW-0325">Glycoprotein</keyword>
<name>A0A9J7HPM2_BRAFL</name>
<feature type="transmembrane region" description="Helical" evidence="10">
    <location>
        <begin position="1112"/>
        <end position="1133"/>
    </location>
</feature>
<feature type="transmembrane region" description="Helical" evidence="10">
    <location>
        <begin position="922"/>
        <end position="940"/>
    </location>
</feature>
<proteinExistence type="inferred from homology"/>
<dbReference type="PRINTS" id="PR01433">
    <property type="entry name" value="POLYCYSTIN2"/>
</dbReference>
<evidence type="ECO:0000256" key="7">
    <source>
        <dbReference type="ARBA" id="ARBA00023180"/>
    </source>
</evidence>
<reference evidence="13" key="2">
    <citation type="submission" date="2025-08" db="UniProtKB">
        <authorList>
            <consortium name="RefSeq"/>
        </authorList>
    </citation>
    <scope>IDENTIFICATION</scope>
    <source>
        <strain evidence="13">S238N-H82</strain>
        <tissue evidence="13">Testes</tissue>
    </source>
</reference>
<feature type="transmembrane region" description="Helical" evidence="10">
    <location>
        <begin position="1017"/>
        <end position="1034"/>
    </location>
</feature>
<keyword evidence="12" id="KW-1185">Reference proteome</keyword>
<keyword evidence="3 10" id="KW-0812">Transmembrane</keyword>
<evidence type="ECO:0000256" key="10">
    <source>
        <dbReference type="SAM" id="Phobius"/>
    </source>
</evidence>
<feature type="transmembrane region" description="Helical" evidence="10">
    <location>
        <begin position="580"/>
        <end position="600"/>
    </location>
</feature>